<reference evidence="2" key="1">
    <citation type="journal article" date="2023" name="Int. J. Syst. Evol. Microbiol.">
        <title>&lt;i&gt;Shewanella septentrionalis&lt;/i&gt; sp. nov. and &lt;i&gt;Shewanella holmiensis&lt;/i&gt; sp. nov., isolated from Baltic Sea water and sediments.</title>
        <authorList>
            <person name="Martin-Rodriguez A.J."/>
            <person name="Thorell K."/>
            <person name="Joffre E."/>
            <person name="Jensie-Markopoulos S."/>
            <person name="Moore E.R.B."/>
            <person name="Sjoling A."/>
        </authorList>
    </citation>
    <scope>NUCLEOTIDE SEQUENCE</scope>
    <source>
        <strain evidence="2">SP1W3</strain>
    </source>
</reference>
<dbReference type="EMBL" id="JAMTCC010000050">
    <property type="protein sequence ID" value="MCT7947697.1"/>
    <property type="molecule type" value="Genomic_DNA"/>
</dbReference>
<evidence type="ECO:0008006" key="4">
    <source>
        <dbReference type="Google" id="ProtNLM"/>
    </source>
</evidence>
<feature type="chain" id="PRO_5040769162" description="Conjugal transfer protein TraL" evidence="1">
    <location>
        <begin position="26"/>
        <end position="173"/>
    </location>
</feature>
<keyword evidence="3" id="KW-1185">Reference proteome</keyword>
<keyword evidence="1" id="KW-0732">Signal</keyword>
<evidence type="ECO:0000256" key="1">
    <source>
        <dbReference type="SAM" id="SignalP"/>
    </source>
</evidence>
<evidence type="ECO:0000313" key="3">
    <source>
        <dbReference type="Proteomes" id="UP001155604"/>
    </source>
</evidence>
<sequence length="173" mass="19135">MKKITAPFLALALLAPAILPSTAFAVDERACSIWLCLPMGFPSGCSDAKSAFVERIKKFKPPLPDLVSCMISSPDIPTADDTQMDAKTGIAAYVPAHMECTDWDTNNDGHKYCRQEEFIPTYIAKDTSCDTDDYGKRTPIGCESTINYVQTLMNGQPYGDIYYYDRNGNAYSQ</sequence>
<protein>
    <recommendedName>
        <fullName evidence="4">Conjugal transfer protein TraL</fullName>
    </recommendedName>
</protein>
<proteinExistence type="predicted"/>
<evidence type="ECO:0000313" key="2">
    <source>
        <dbReference type="EMBL" id="MCT7947697.1"/>
    </source>
</evidence>
<comment type="caution">
    <text evidence="2">The sequence shown here is derived from an EMBL/GenBank/DDBJ whole genome shotgun (WGS) entry which is preliminary data.</text>
</comment>
<feature type="signal peptide" evidence="1">
    <location>
        <begin position="1"/>
        <end position="25"/>
    </location>
</feature>
<dbReference type="Proteomes" id="UP001155604">
    <property type="component" value="Unassembled WGS sequence"/>
</dbReference>
<name>A0A9X2WZ06_9GAMM</name>
<accession>A0A9X2WZ06</accession>
<organism evidence="2 3">
    <name type="scientific">Shewanella septentrionalis</name>
    <dbReference type="NCBI Taxonomy" id="2952223"/>
    <lineage>
        <taxon>Bacteria</taxon>
        <taxon>Pseudomonadati</taxon>
        <taxon>Pseudomonadota</taxon>
        <taxon>Gammaproteobacteria</taxon>
        <taxon>Alteromonadales</taxon>
        <taxon>Shewanellaceae</taxon>
        <taxon>Shewanella</taxon>
    </lineage>
</organism>
<dbReference type="AlphaFoldDB" id="A0A9X2WZ06"/>
<gene>
    <name evidence="2" type="ORF">NE536_20295</name>
</gene>
<dbReference type="RefSeq" id="WP_261273850.1">
    <property type="nucleotide sequence ID" value="NZ_JAMTCC010000050.1"/>
</dbReference>